<sequence length="277" mass="29813">MSKQSTEANPIRLVMHPLVPRLLHVAGIETLTPSMRRITLAGLAAEAPFPFTPMATSDHVKLVFPETETGEIHLPTVADDRLAMPEGRPRPIFRDYTVRAHDGDAGTLDIDFVLHRHGPAGRWAIGAKLGDPLGVLGPRGSHIYPSDFDQFLIAGDETAVPAVARWLEELPRGAQATVLVSVASRAEQPALPRRAGTTVTFLDRSVHGAGVLAAAFAAVVPGPGRLFVWAAGEAGSLKPIRRHVREVLQLPPTHADIDGYWKVGVEGLDHHVQDGDD</sequence>
<dbReference type="PROSITE" id="PS51384">
    <property type="entry name" value="FAD_FR"/>
    <property type="match status" value="1"/>
</dbReference>
<comment type="caution">
    <text evidence="2">The sequence shown here is derived from an EMBL/GenBank/DDBJ whole genome shotgun (WGS) entry which is preliminary data.</text>
</comment>
<reference evidence="2 3" key="1">
    <citation type="submission" date="2021-03" db="EMBL/GenBank/DDBJ databases">
        <title>Sequencing the genomes of 1000 actinobacteria strains.</title>
        <authorList>
            <person name="Klenk H.-P."/>
        </authorList>
    </citation>
    <scope>NUCLEOTIDE SEQUENCE [LARGE SCALE GENOMIC DNA]</scope>
    <source>
        <strain evidence="2 3">DSM 16005</strain>
    </source>
</reference>
<dbReference type="SUPFAM" id="SSF63380">
    <property type="entry name" value="Riboflavin synthase domain-like"/>
    <property type="match status" value="1"/>
</dbReference>
<evidence type="ECO:0000313" key="2">
    <source>
        <dbReference type="EMBL" id="MBP2414755.1"/>
    </source>
</evidence>
<protein>
    <submittedName>
        <fullName evidence="2">NADPH-dependent ferric siderophore reductase</fullName>
    </submittedName>
</protein>
<name>A0ABS4Z206_9MICC</name>
<proteinExistence type="predicted"/>
<organism evidence="2 3">
    <name type="scientific">Arthrobacter stackebrandtii</name>
    <dbReference type="NCBI Taxonomy" id="272161"/>
    <lineage>
        <taxon>Bacteria</taxon>
        <taxon>Bacillati</taxon>
        <taxon>Actinomycetota</taxon>
        <taxon>Actinomycetes</taxon>
        <taxon>Micrococcales</taxon>
        <taxon>Micrococcaceae</taxon>
        <taxon>Arthrobacter</taxon>
    </lineage>
</organism>
<dbReference type="Pfam" id="PF04954">
    <property type="entry name" value="SIP"/>
    <property type="match status" value="1"/>
</dbReference>
<dbReference type="InterPro" id="IPR013113">
    <property type="entry name" value="SIP_FAD-bd"/>
</dbReference>
<feature type="domain" description="FAD-binding FR-type" evidence="1">
    <location>
        <begin position="18"/>
        <end position="145"/>
    </location>
</feature>
<dbReference type="Gene3D" id="3.40.50.80">
    <property type="entry name" value="Nucleotide-binding domain of ferredoxin-NADP reductase (FNR) module"/>
    <property type="match status" value="1"/>
</dbReference>
<dbReference type="RefSeq" id="WP_209683075.1">
    <property type="nucleotide sequence ID" value="NZ_JAGIOI010000001.1"/>
</dbReference>
<keyword evidence="3" id="KW-1185">Reference proteome</keyword>
<dbReference type="InterPro" id="IPR017927">
    <property type="entry name" value="FAD-bd_FR_type"/>
</dbReference>
<dbReference type="InterPro" id="IPR039374">
    <property type="entry name" value="SIP_fam"/>
</dbReference>
<evidence type="ECO:0000313" key="3">
    <source>
        <dbReference type="Proteomes" id="UP000711614"/>
    </source>
</evidence>
<dbReference type="CDD" id="cd06193">
    <property type="entry name" value="siderophore_interacting"/>
    <property type="match status" value="1"/>
</dbReference>
<evidence type="ECO:0000259" key="1">
    <source>
        <dbReference type="PROSITE" id="PS51384"/>
    </source>
</evidence>
<dbReference type="PANTHER" id="PTHR30157">
    <property type="entry name" value="FERRIC REDUCTASE, NADPH-DEPENDENT"/>
    <property type="match status" value="1"/>
</dbReference>
<dbReference type="Gene3D" id="2.40.30.10">
    <property type="entry name" value="Translation factors"/>
    <property type="match status" value="1"/>
</dbReference>
<dbReference type="Pfam" id="PF08021">
    <property type="entry name" value="FAD_binding_9"/>
    <property type="match status" value="1"/>
</dbReference>
<dbReference type="Proteomes" id="UP000711614">
    <property type="component" value="Unassembled WGS sequence"/>
</dbReference>
<dbReference type="EMBL" id="JAGIOI010000001">
    <property type="protein sequence ID" value="MBP2414755.1"/>
    <property type="molecule type" value="Genomic_DNA"/>
</dbReference>
<gene>
    <name evidence="2" type="ORF">JOF48_003554</name>
</gene>
<dbReference type="PANTHER" id="PTHR30157:SF0">
    <property type="entry name" value="NADPH-DEPENDENT FERRIC-CHELATE REDUCTASE"/>
    <property type="match status" value="1"/>
</dbReference>
<accession>A0ABS4Z206</accession>
<dbReference type="InterPro" id="IPR039261">
    <property type="entry name" value="FNR_nucleotide-bd"/>
</dbReference>
<dbReference type="InterPro" id="IPR017938">
    <property type="entry name" value="Riboflavin_synthase-like_b-brl"/>
</dbReference>
<dbReference type="InterPro" id="IPR007037">
    <property type="entry name" value="SIP_rossman_dom"/>
</dbReference>